<accession>F3G2K0</accession>
<evidence type="ECO:0000313" key="2">
    <source>
        <dbReference type="Proteomes" id="UP000004986"/>
    </source>
</evidence>
<dbReference type="Proteomes" id="UP000004986">
    <property type="component" value="Unassembled WGS sequence"/>
</dbReference>
<dbReference type="HOGENOM" id="CLU_2094734_0_0_6"/>
<organism evidence="1 2">
    <name type="scientific">Pseudomonas syringae pv. pisi str. 1704B</name>
    <dbReference type="NCBI Taxonomy" id="629263"/>
    <lineage>
        <taxon>Bacteria</taxon>
        <taxon>Pseudomonadati</taxon>
        <taxon>Pseudomonadota</taxon>
        <taxon>Gammaproteobacteria</taxon>
        <taxon>Pseudomonadales</taxon>
        <taxon>Pseudomonadaceae</taxon>
        <taxon>Pseudomonas</taxon>
        <taxon>Pseudomonas syringae</taxon>
    </lineage>
</organism>
<name>F3G2K0_PSESJ</name>
<dbReference type="EMBL" id="AEAI01000100">
    <property type="protein sequence ID" value="EGH41300.1"/>
    <property type="molecule type" value="Genomic_DNA"/>
</dbReference>
<protein>
    <submittedName>
        <fullName evidence="1">Uncharacterized protein</fullName>
    </submittedName>
</protein>
<comment type="caution">
    <text evidence="1">The sequence shown here is derived from an EMBL/GenBank/DDBJ whole genome shotgun (WGS) entry which is preliminary data.</text>
</comment>
<proteinExistence type="predicted"/>
<dbReference type="BioCyc" id="PSYR629263:G11X0-407-MONOMER"/>
<keyword evidence="2" id="KW-1185">Reference proteome</keyword>
<sequence>MHSELLNGQQIVMAGKVDHLNTKDGACAIALDPLDRHTIAHPVVDFFVTLDERLGTIERQPGYCIVSLRAADIEVEPFDGIPKAIFQYNFGIFITATFHTARGDKSRFDTCESKAF</sequence>
<gene>
    <name evidence="1" type="ORF">PSYPI_02272</name>
</gene>
<evidence type="ECO:0000313" key="1">
    <source>
        <dbReference type="EMBL" id="EGH41300.1"/>
    </source>
</evidence>
<reference evidence="1 2" key="1">
    <citation type="journal article" date="2011" name="PLoS Pathog.">
        <title>Dynamic evolution of pathogenicity revealed by sequencing and comparative genomics of 19 Pseudomonas syringae isolates.</title>
        <authorList>
            <person name="Baltrus D.A."/>
            <person name="Nishimura M.T."/>
            <person name="Romanchuk A."/>
            <person name="Chang J.H."/>
            <person name="Mukhtar M.S."/>
            <person name="Cherkis K."/>
            <person name="Roach J."/>
            <person name="Grant S.R."/>
            <person name="Jones C.D."/>
            <person name="Dangl J.L."/>
        </authorList>
    </citation>
    <scope>NUCLEOTIDE SEQUENCE [LARGE SCALE GENOMIC DNA]</scope>
    <source>
        <strain evidence="1 2">1704B</strain>
    </source>
</reference>
<dbReference type="AlphaFoldDB" id="F3G2K0"/>